<dbReference type="Proteomes" id="UP000619079">
    <property type="component" value="Unassembled WGS sequence"/>
</dbReference>
<dbReference type="AlphaFoldDB" id="A0A8J7LZK4"/>
<comment type="caution">
    <text evidence="3">The sequence shown here is derived from an EMBL/GenBank/DDBJ whole genome shotgun (WGS) entry which is preliminary data.</text>
</comment>
<keyword evidence="2" id="KW-0732">Signal</keyword>
<keyword evidence="4" id="KW-1185">Reference proteome</keyword>
<evidence type="ECO:0000313" key="4">
    <source>
        <dbReference type="Proteomes" id="UP000619079"/>
    </source>
</evidence>
<evidence type="ECO:0000313" key="3">
    <source>
        <dbReference type="EMBL" id="MBJ6371006.1"/>
    </source>
</evidence>
<dbReference type="EMBL" id="JAELVR010000003">
    <property type="protein sequence ID" value="MBJ6371006.1"/>
    <property type="molecule type" value="Genomic_DNA"/>
</dbReference>
<feature type="region of interest" description="Disordered" evidence="1">
    <location>
        <begin position="91"/>
        <end position="112"/>
    </location>
</feature>
<gene>
    <name evidence="3" type="ORF">JF290_05670</name>
</gene>
<evidence type="ECO:0000256" key="2">
    <source>
        <dbReference type="SAM" id="SignalP"/>
    </source>
</evidence>
<evidence type="ECO:0000256" key="1">
    <source>
        <dbReference type="SAM" id="MobiDB-lite"/>
    </source>
</evidence>
<feature type="chain" id="PRO_5035195334" evidence="2">
    <location>
        <begin position="22"/>
        <end position="112"/>
    </location>
</feature>
<sequence>MSRCMAFALVALLVLTSQAMAVARGAPGAAGTIELCTGTGPVMIAVDESGAPVTPPHFCPDQALSLVSAVALSDATPRPLRRTAWRLAFAGASQEGSDQPPSTVARAPPVAA</sequence>
<proteinExistence type="predicted"/>
<protein>
    <submittedName>
        <fullName evidence="3">Uncharacterized protein</fullName>
    </submittedName>
</protein>
<feature type="signal peptide" evidence="2">
    <location>
        <begin position="1"/>
        <end position="21"/>
    </location>
</feature>
<accession>A0A8J7LZK4</accession>
<organism evidence="3 4">
    <name type="scientific">Sedimentitalea arenosa</name>
    <dbReference type="NCBI Taxonomy" id="2798803"/>
    <lineage>
        <taxon>Bacteria</taxon>
        <taxon>Pseudomonadati</taxon>
        <taxon>Pseudomonadota</taxon>
        <taxon>Alphaproteobacteria</taxon>
        <taxon>Rhodobacterales</taxon>
        <taxon>Paracoccaceae</taxon>
        <taxon>Sedimentitalea</taxon>
    </lineage>
</organism>
<name>A0A8J7LZK4_9RHOB</name>
<reference evidence="3" key="1">
    <citation type="submission" date="2020-12" db="EMBL/GenBank/DDBJ databases">
        <title>Sedimentitalea sp. nov., isolated from sand in Incheon.</title>
        <authorList>
            <person name="Kim W."/>
        </authorList>
    </citation>
    <scope>NUCLEOTIDE SEQUENCE</scope>
    <source>
        <strain evidence="3">CAU 1593</strain>
    </source>
</reference>